<keyword evidence="1" id="KW-0472">Membrane</keyword>
<keyword evidence="1" id="KW-1133">Transmembrane helix</keyword>
<evidence type="ECO:0000256" key="1">
    <source>
        <dbReference type="SAM" id="Phobius"/>
    </source>
</evidence>
<evidence type="ECO:0000313" key="2">
    <source>
        <dbReference type="EMBL" id="KAE9586413.1"/>
    </source>
</evidence>
<organism evidence="2 3">
    <name type="scientific">Lupinus albus</name>
    <name type="common">White lupine</name>
    <name type="synonym">Lupinus termis</name>
    <dbReference type="NCBI Taxonomy" id="3870"/>
    <lineage>
        <taxon>Eukaryota</taxon>
        <taxon>Viridiplantae</taxon>
        <taxon>Streptophyta</taxon>
        <taxon>Embryophyta</taxon>
        <taxon>Tracheophyta</taxon>
        <taxon>Spermatophyta</taxon>
        <taxon>Magnoliopsida</taxon>
        <taxon>eudicotyledons</taxon>
        <taxon>Gunneridae</taxon>
        <taxon>Pentapetalae</taxon>
        <taxon>rosids</taxon>
        <taxon>fabids</taxon>
        <taxon>Fabales</taxon>
        <taxon>Fabaceae</taxon>
        <taxon>Papilionoideae</taxon>
        <taxon>50 kb inversion clade</taxon>
        <taxon>genistoids sensu lato</taxon>
        <taxon>core genistoids</taxon>
        <taxon>Genisteae</taxon>
        <taxon>Lupinus</taxon>
    </lineage>
</organism>
<proteinExistence type="predicted"/>
<accession>A0A6A4N144</accession>
<name>A0A6A4N144_LUPAL</name>
<sequence>MESFHECDIYCKERWLSLCFILPCKLYYHFLITKTCHISYLTMKTEFHNCSTAWSLSLSPKDEYFIHSITMLLPIKGIACIGFKHHKTRDNNC</sequence>
<protein>
    <submittedName>
        <fullName evidence="2">Uncharacterized protein</fullName>
    </submittedName>
</protein>
<keyword evidence="1" id="KW-0812">Transmembrane</keyword>
<gene>
    <name evidence="2" type="ORF">Lalb_Chr24g0401751</name>
</gene>
<comment type="caution">
    <text evidence="2">The sequence shown here is derived from an EMBL/GenBank/DDBJ whole genome shotgun (WGS) entry which is preliminary data.</text>
</comment>
<dbReference type="AlphaFoldDB" id="A0A6A4N144"/>
<dbReference type="Proteomes" id="UP000447434">
    <property type="component" value="Chromosome 24"/>
</dbReference>
<keyword evidence="3" id="KW-1185">Reference proteome</keyword>
<reference evidence="3" key="1">
    <citation type="journal article" date="2020" name="Nat. Commun.">
        <title>Genome sequence of the cluster root forming white lupin.</title>
        <authorList>
            <person name="Hufnagel B."/>
            <person name="Marques A."/>
            <person name="Soriano A."/>
            <person name="Marques L."/>
            <person name="Divol F."/>
            <person name="Doumas P."/>
            <person name="Sallet E."/>
            <person name="Mancinotti D."/>
            <person name="Carrere S."/>
            <person name="Marande W."/>
            <person name="Arribat S."/>
            <person name="Keller J."/>
            <person name="Huneau C."/>
            <person name="Blein T."/>
            <person name="Aime D."/>
            <person name="Laguerre M."/>
            <person name="Taylor J."/>
            <person name="Schubert V."/>
            <person name="Nelson M."/>
            <person name="Geu-Flores F."/>
            <person name="Crespi M."/>
            <person name="Gallardo-Guerrero K."/>
            <person name="Delaux P.-M."/>
            <person name="Salse J."/>
            <person name="Berges H."/>
            <person name="Guyot R."/>
            <person name="Gouzy J."/>
            <person name="Peret B."/>
        </authorList>
    </citation>
    <scope>NUCLEOTIDE SEQUENCE [LARGE SCALE GENOMIC DNA]</scope>
    <source>
        <strain evidence="3">cv. Amiga</strain>
    </source>
</reference>
<feature type="transmembrane region" description="Helical" evidence="1">
    <location>
        <begin position="64"/>
        <end position="83"/>
    </location>
</feature>
<dbReference type="EMBL" id="WOCE01000024">
    <property type="protein sequence ID" value="KAE9586413.1"/>
    <property type="molecule type" value="Genomic_DNA"/>
</dbReference>
<evidence type="ECO:0000313" key="3">
    <source>
        <dbReference type="Proteomes" id="UP000447434"/>
    </source>
</evidence>